<dbReference type="KEGG" id="ptm:GSPATT00037187001"/>
<dbReference type="RefSeq" id="XP_001435800.1">
    <property type="nucleotide sequence ID" value="XM_001435763.1"/>
</dbReference>
<dbReference type="GeneID" id="5021585"/>
<proteinExistence type="predicted"/>
<dbReference type="Proteomes" id="UP000000600">
    <property type="component" value="Unassembled WGS sequence"/>
</dbReference>
<sequence>MDTIDTLKIAFLEFINKLNPLLPDQLHSIVLAFKEQLYSKTPSDLYDFVQQIPELKKSDSSCNTSPEPLLNKVASHGYNPLSVCSQKDSDDKSQSSCSAEKYQQLKIGTIRSNVEINKNFFLKPTTKFNANTQNKISRNVDIEAKVQRENIKLVDTLREMPKLNRVCFAERTGLLSQISEAVNQFKKDCITINTVYEKSSEISTPQTPNDMRVGQQQYFYYQQFPQQPVCQFKGYSVHSKTGFMQPIQFDMQFQLMQQQFQNQLIYKKLYF</sequence>
<reference evidence="1 2" key="1">
    <citation type="journal article" date="2006" name="Nature">
        <title>Global trends of whole-genome duplications revealed by the ciliate Paramecium tetraurelia.</title>
        <authorList>
            <consortium name="Genoscope"/>
            <person name="Aury J.-M."/>
            <person name="Jaillon O."/>
            <person name="Duret L."/>
            <person name="Noel B."/>
            <person name="Jubin C."/>
            <person name="Porcel B.M."/>
            <person name="Segurens B."/>
            <person name="Daubin V."/>
            <person name="Anthouard V."/>
            <person name="Aiach N."/>
            <person name="Arnaiz O."/>
            <person name="Billaut A."/>
            <person name="Beisson J."/>
            <person name="Blanc I."/>
            <person name="Bouhouche K."/>
            <person name="Camara F."/>
            <person name="Duharcourt S."/>
            <person name="Guigo R."/>
            <person name="Gogendeau D."/>
            <person name="Katinka M."/>
            <person name="Keller A.-M."/>
            <person name="Kissmehl R."/>
            <person name="Klotz C."/>
            <person name="Koll F."/>
            <person name="Le Moue A."/>
            <person name="Lepere C."/>
            <person name="Malinsky S."/>
            <person name="Nowacki M."/>
            <person name="Nowak J.K."/>
            <person name="Plattner H."/>
            <person name="Poulain J."/>
            <person name="Ruiz F."/>
            <person name="Serrano V."/>
            <person name="Zagulski M."/>
            <person name="Dessen P."/>
            <person name="Betermier M."/>
            <person name="Weissenbach J."/>
            <person name="Scarpelli C."/>
            <person name="Schachter V."/>
            <person name="Sperling L."/>
            <person name="Meyer E."/>
            <person name="Cohen J."/>
            <person name="Wincker P."/>
        </authorList>
    </citation>
    <scope>NUCLEOTIDE SEQUENCE [LARGE SCALE GENOMIC DNA]</scope>
    <source>
        <strain evidence="1 2">Stock d4-2</strain>
    </source>
</reference>
<organism evidence="1 2">
    <name type="scientific">Paramecium tetraurelia</name>
    <dbReference type="NCBI Taxonomy" id="5888"/>
    <lineage>
        <taxon>Eukaryota</taxon>
        <taxon>Sar</taxon>
        <taxon>Alveolata</taxon>
        <taxon>Ciliophora</taxon>
        <taxon>Intramacronucleata</taxon>
        <taxon>Oligohymenophorea</taxon>
        <taxon>Peniculida</taxon>
        <taxon>Parameciidae</taxon>
        <taxon>Paramecium</taxon>
    </lineage>
</organism>
<evidence type="ECO:0000313" key="2">
    <source>
        <dbReference type="Proteomes" id="UP000000600"/>
    </source>
</evidence>
<dbReference type="HOGENOM" id="CLU_919682_0_0_1"/>
<dbReference type="OMA" id="NDMRVGQ"/>
<name>A0CC86_PARTE</name>
<evidence type="ECO:0000313" key="1">
    <source>
        <dbReference type="EMBL" id="CAK68403.1"/>
    </source>
</evidence>
<dbReference type="OrthoDB" id="304778at2759"/>
<gene>
    <name evidence="1" type="ORF">GSPATT00037187001</name>
</gene>
<accession>A0CC86</accession>
<protein>
    <submittedName>
        <fullName evidence="1">Uncharacterized protein</fullName>
    </submittedName>
</protein>
<dbReference type="AlphaFoldDB" id="A0CC86"/>
<dbReference type="EMBL" id="CT868059">
    <property type="protein sequence ID" value="CAK68403.1"/>
    <property type="molecule type" value="Genomic_DNA"/>
</dbReference>
<dbReference type="InParanoid" id="A0CC86"/>
<keyword evidence="2" id="KW-1185">Reference proteome</keyword>